<dbReference type="InterPro" id="IPR013083">
    <property type="entry name" value="Znf_RING/FYVE/PHD"/>
</dbReference>
<reference evidence="8 9" key="2">
    <citation type="submission" date="2024-07" db="EMBL/GenBank/DDBJ databases">
        <authorList>
            <person name="Akdeniz Z."/>
        </authorList>
    </citation>
    <scope>NUCLEOTIDE SEQUENCE [LARGE SCALE GENOMIC DNA]</scope>
</reference>
<dbReference type="Gene3D" id="3.30.40.10">
    <property type="entry name" value="Zinc/RING finger domain, C3HC4 (zinc finger)"/>
    <property type="match status" value="1"/>
</dbReference>
<dbReference type="Pfam" id="PF00097">
    <property type="entry name" value="zf-C3HC4"/>
    <property type="match status" value="1"/>
</dbReference>
<evidence type="ECO:0000256" key="1">
    <source>
        <dbReference type="ARBA" id="ARBA00022723"/>
    </source>
</evidence>
<evidence type="ECO:0000256" key="5">
    <source>
        <dbReference type="SAM" id="Coils"/>
    </source>
</evidence>
<dbReference type="SUPFAM" id="SSF57850">
    <property type="entry name" value="RING/U-box"/>
    <property type="match status" value="1"/>
</dbReference>
<feature type="coiled-coil region" evidence="5">
    <location>
        <begin position="419"/>
        <end position="446"/>
    </location>
</feature>
<keyword evidence="5" id="KW-0175">Coiled coil</keyword>
<keyword evidence="3" id="KW-0862">Zinc</keyword>
<proteinExistence type="predicted"/>
<feature type="coiled-coil region" evidence="5">
    <location>
        <begin position="195"/>
        <end position="222"/>
    </location>
</feature>
<dbReference type="Proteomes" id="UP001642409">
    <property type="component" value="Unassembled WGS sequence"/>
</dbReference>
<dbReference type="SMART" id="SM00184">
    <property type="entry name" value="RING"/>
    <property type="match status" value="1"/>
</dbReference>
<evidence type="ECO:0000256" key="3">
    <source>
        <dbReference type="ARBA" id="ARBA00022833"/>
    </source>
</evidence>
<sequence length="583" mass="67695">MQKLGADAQCPYEYTNPTIVYNTDIKQFQQDVQQLKTLQEAGKQKFNEIQNSFLSHLGTAEDEATKFTQYFYATILLNKLLAMSLQQQLPNPENISEKIVNLDIKELVETAKQLQKRLKSIQDELEETSEDNRPQKIKQRFLTNGITIQQGVDFDINIEQMGLEVKKGLYELYRSNWQAREQQAKALKTPLEQICQEKIKELNKLKDEHRNIVKQTQVLKQNQQKDNAKYLEFLTEKVNQLGHKNTEPSSLVIPSAIQSALNVQFELNKESVSIHPQTNLQEKISQIQRLQKIYIEEKSLKQVLLSDELVQLDQKIKSENIQDLIDFSNKYFIEPLNSFESFVTRLQAAIDSQDENAACDLLVDLMSIEAPPTAPTLPLSQIQTNLFAQLVETDFNTNRLNPPYKNAADFSKHVQMLNVDQLLSNITNLQQQINQCAQNLENSLNVINMNKQVHEIKYSPQFSILQQAEFTLTELIKRTENKLREENNKLKEKELEYNQYIKQLEQLSNPELVTNEILLLRKEMFCPLCLSKLISRMLPCGHFYCENCEHKMINQSRRNQKCLVCDKPFQNIIKMLKVGLKPE</sequence>
<evidence type="ECO:0000259" key="6">
    <source>
        <dbReference type="PROSITE" id="PS50089"/>
    </source>
</evidence>
<gene>
    <name evidence="7" type="ORF">HINF_LOCUS45769</name>
    <name evidence="8" type="ORF">HINF_LOCUS48122</name>
</gene>
<evidence type="ECO:0000313" key="8">
    <source>
        <dbReference type="EMBL" id="CAL6058232.1"/>
    </source>
</evidence>
<accession>A0AA86QF48</accession>
<dbReference type="CDD" id="cd16449">
    <property type="entry name" value="RING-HC"/>
    <property type="match status" value="1"/>
</dbReference>
<feature type="coiled-coil region" evidence="5">
    <location>
        <begin position="473"/>
        <end position="507"/>
    </location>
</feature>
<reference evidence="7" key="1">
    <citation type="submission" date="2023-06" db="EMBL/GenBank/DDBJ databases">
        <authorList>
            <person name="Kurt Z."/>
        </authorList>
    </citation>
    <scope>NUCLEOTIDE SEQUENCE</scope>
</reference>
<dbReference type="EMBL" id="CATOUU010000902">
    <property type="protein sequence ID" value="CAI9958124.1"/>
    <property type="molecule type" value="Genomic_DNA"/>
</dbReference>
<dbReference type="GO" id="GO:0008270">
    <property type="term" value="F:zinc ion binding"/>
    <property type="evidence" value="ECO:0007669"/>
    <property type="project" value="UniProtKB-KW"/>
</dbReference>
<feature type="domain" description="RING-type" evidence="6">
    <location>
        <begin position="526"/>
        <end position="566"/>
    </location>
</feature>
<comment type="caution">
    <text evidence="7">The sequence shown here is derived from an EMBL/GenBank/DDBJ whole genome shotgun (WGS) entry which is preliminary data.</text>
</comment>
<evidence type="ECO:0000313" key="7">
    <source>
        <dbReference type="EMBL" id="CAI9958124.1"/>
    </source>
</evidence>
<keyword evidence="9" id="KW-1185">Reference proteome</keyword>
<evidence type="ECO:0000313" key="9">
    <source>
        <dbReference type="Proteomes" id="UP001642409"/>
    </source>
</evidence>
<dbReference type="AlphaFoldDB" id="A0AA86QF48"/>
<organism evidence="7">
    <name type="scientific">Hexamita inflata</name>
    <dbReference type="NCBI Taxonomy" id="28002"/>
    <lineage>
        <taxon>Eukaryota</taxon>
        <taxon>Metamonada</taxon>
        <taxon>Diplomonadida</taxon>
        <taxon>Hexamitidae</taxon>
        <taxon>Hexamitinae</taxon>
        <taxon>Hexamita</taxon>
    </lineage>
</organism>
<dbReference type="PROSITE" id="PS50089">
    <property type="entry name" value="ZF_RING_2"/>
    <property type="match status" value="1"/>
</dbReference>
<feature type="coiled-coil region" evidence="5">
    <location>
        <begin position="104"/>
        <end position="131"/>
    </location>
</feature>
<dbReference type="EMBL" id="CAXDID020000220">
    <property type="protein sequence ID" value="CAL6058232.1"/>
    <property type="molecule type" value="Genomic_DNA"/>
</dbReference>
<name>A0AA86QF48_9EUKA</name>
<dbReference type="InterPro" id="IPR001841">
    <property type="entry name" value="Znf_RING"/>
</dbReference>
<evidence type="ECO:0000256" key="2">
    <source>
        <dbReference type="ARBA" id="ARBA00022771"/>
    </source>
</evidence>
<keyword evidence="2 4" id="KW-0863">Zinc-finger</keyword>
<protein>
    <submittedName>
        <fullName evidence="7">RING finger domain-containing protein</fullName>
    </submittedName>
    <submittedName>
        <fullName evidence="8">RING_finger domain-containing protein</fullName>
    </submittedName>
</protein>
<keyword evidence="1" id="KW-0479">Metal-binding</keyword>
<dbReference type="InterPro" id="IPR018957">
    <property type="entry name" value="Znf_C3HC4_RING-type"/>
</dbReference>
<evidence type="ECO:0000256" key="4">
    <source>
        <dbReference type="PROSITE-ProRule" id="PRU00175"/>
    </source>
</evidence>